<dbReference type="AlphaFoldDB" id="A0A6S7EVR6"/>
<dbReference type="RefSeq" id="WP_157810509.1">
    <property type="nucleotide sequence ID" value="NZ_CADILE010000028.1"/>
</dbReference>
<name>A0A6S7EVR6_9BURK</name>
<sequence length="107" mass="11473">MTGMARQSLQVDGQEIVVLSLPGPVSGEQVEQIKQDWAAEGLPGKLLVLSDGAKLSVLGRDEQLDRIESLLTTLVESLADEGEEMEQPELTLDGEAVGGERDDSQLL</sequence>
<organism evidence="2 3">
    <name type="scientific">Achromobacter ruhlandii</name>
    <dbReference type="NCBI Taxonomy" id="72557"/>
    <lineage>
        <taxon>Bacteria</taxon>
        <taxon>Pseudomonadati</taxon>
        <taxon>Pseudomonadota</taxon>
        <taxon>Betaproteobacteria</taxon>
        <taxon>Burkholderiales</taxon>
        <taxon>Alcaligenaceae</taxon>
        <taxon>Achromobacter</taxon>
    </lineage>
</organism>
<reference evidence="2 3" key="1">
    <citation type="submission" date="2020-04" db="EMBL/GenBank/DDBJ databases">
        <authorList>
            <person name="De Canck E."/>
        </authorList>
    </citation>
    <scope>NUCLEOTIDE SEQUENCE [LARGE SCALE GENOMIC DNA]</scope>
    <source>
        <strain evidence="2 3">LMG 3328</strain>
    </source>
</reference>
<evidence type="ECO:0000256" key="1">
    <source>
        <dbReference type="SAM" id="MobiDB-lite"/>
    </source>
</evidence>
<proteinExistence type="predicted"/>
<accession>A0A6S7EVR6</accession>
<protein>
    <submittedName>
        <fullName evidence="2">Uncharacterized protein</fullName>
    </submittedName>
</protein>
<gene>
    <name evidence="2" type="ORF">LMG3328_05737</name>
</gene>
<dbReference type="Proteomes" id="UP000494122">
    <property type="component" value="Unassembled WGS sequence"/>
</dbReference>
<dbReference type="EMBL" id="CADILE010000028">
    <property type="protein sequence ID" value="CAB3924921.1"/>
    <property type="molecule type" value="Genomic_DNA"/>
</dbReference>
<feature type="region of interest" description="Disordered" evidence="1">
    <location>
        <begin position="79"/>
        <end position="107"/>
    </location>
</feature>
<evidence type="ECO:0000313" key="2">
    <source>
        <dbReference type="EMBL" id="CAB3924921.1"/>
    </source>
</evidence>
<evidence type="ECO:0000313" key="3">
    <source>
        <dbReference type="Proteomes" id="UP000494122"/>
    </source>
</evidence>
<feature type="compositionally biased region" description="Basic and acidic residues" evidence="1">
    <location>
        <begin position="98"/>
        <end position="107"/>
    </location>
</feature>